<name>A0A699HWL4_TANCI</name>
<dbReference type="EMBL" id="BKCJ010215405">
    <property type="protein sequence ID" value="GEY84705.1"/>
    <property type="molecule type" value="Genomic_DNA"/>
</dbReference>
<feature type="compositionally biased region" description="Acidic residues" evidence="1">
    <location>
        <begin position="65"/>
        <end position="115"/>
    </location>
</feature>
<evidence type="ECO:0000256" key="1">
    <source>
        <dbReference type="SAM" id="MobiDB-lite"/>
    </source>
</evidence>
<feature type="compositionally biased region" description="Low complexity" evidence="1">
    <location>
        <begin position="195"/>
        <end position="208"/>
    </location>
</feature>
<feature type="region of interest" description="Disordered" evidence="1">
    <location>
        <begin position="186"/>
        <end position="221"/>
    </location>
</feature>
<protein>
    <submittedName>
        <fullName evidence="2">Uncharacterized protein</fullName>
    </submittedName>
</protein>
<evidence type="ECO:0000313" key="2">
    <source>
        <dbReference type="EMBL" id="GEY84705.1"/>
    </source>
</evidence>
<sequence length="368" mass="40395">MSYNSISSDSDPSAWGISHMDDDEVSEMDIYEEVAQGGQAAPPLPAYVPDPIKLEHHVPVYIPEPVEDLVDDPEEELEEEPKEDLEEDPVDYVVDADDDEDEEEDSSEDDDDNEEEHLALTESIAVASPAVDLVPSTEETSPFETDESAATLPPPTAYRTTSRMSVRSHAPIPFPSEVEVARLFALPTPPPSPLTPLSSPFPQISSRPLPIPSPPTTSLTYTKEPLGYRAAVIRLRDASPLPLPEPSTSRRADILKADMPPWKRLLLTSPTPRFKVGKSFATAAARQPRSTVSRKVDYSCVDNVDASIRALERRSMAAIEMVNLRDADDHATGHIIRIQALEAGARVDTLEDTERDANKSSNGDDNHD</sequence>
<feature type="region of interest" description="Disordered" evidence="1">
    <location>
        <begin position="349"/>
        <end position="368"/>
    </location>
</feature>
<feature type="region of interest" description="Disordered" evidence="1">
    <location>
        <begin position="63"/>
        <end position="166"/>
    </location>
</feature>
<accession>A0A699HWL4</accession>
<proteinExistence type="predicted"/>
<dbReference type="AlphaFoldDB" id="A0A699HWL4"/>
<comment type="caution">
    <text evidence="2">The sequence shown here is derived from an EMBL/GenBank/DDBJ whole genome shotgun (WGS) entry which is preliminary data.</text>
</comment>
<gene>
    <name evidence="2" type="ORF">Tci_456679</name>
</gene>
<feature type="compositionally biased region" description="Low complexity" evidence="1">
    <location>
        <begin position="1"/>
        <end position="13"/>
    </location>
</feature>
<organism evidence="2">
    <name type="scientific">Tanacetum cinerariifolium</name>
    <name type="common">Dalmatian daisy</name>
    <name type="synonym">Chrysanthemum cinerariifolium</name>
    <dbReference type="NCBI Taxonomy" id="118510"/>
    <lineage>
        <taxon>Eukaryota</taxon>
        <taxon>Viridiplantae</taxon>
        <taxon>Streptophyta</taxon>
        <taxon>Embryophyta</taxon>
        <taxon>Tracheophyta</taxon>
        <taxon>Spermatophyta</taxon>
        <taxon>Magnoliopsida</taxon>
        <taxon>eudicotyledons</taxon>
        <taxon>Gunneridae</taxon>
        <taxon>Pentapetalae</taxon>
        <taxon>asterids</taxon>
        <taxon>campanulids</taxon>
        <taxon>Asterales</taxon>
        <taxon>Asteraceae</taxon>
        <taxon>Asteroideae</taxon>
        <taxon>Anthemideae</taxon>
        <taxon>Anthemidinae</taxon>
        <taxon>Tanacetum</taxon>
    </lineage>
</organism>
<reference evidence="2" key="1">
    <citation type="journal article" date="2019" name="Sci. Rep.">
        <title>Draft genome of Tanacetum cinerariifolium, the natural source of mosquito coil.</title>
        <authorList>
            <person name="Yamashiro T."/>
            <person name="Shiraishi A."/>
            <person name="Satake H."/>
            <person name="Nakayama K."/>
        </authorList>
    </citation>
    <scope>NUCLEOTIDE SEQUENCE</scope>
</reference>
<feature type="region of interest" description="Disordered" evidence="1">
    <location>
        <begin position="1"/>
        <end position="27"/>
    </location>
</feature>
<feature type="compositionally biased region" description="Basic and acidic residues" evidence="1">
    <location>
        <begin position="355"/>
        <end position="368"/>
    </location>
</feature>